<keyword evidence="2" id="KW-0645">Protease</keyword>
<evidence type="ECO:0000256" key="7">
    <source>
        <dbReference type="ARBA" id="ARBA00023157"/>
    </source>
</evidence>
<feature type="active site" description="Charge relay system" evidence="8">
    <location>
        <position position="226"/>
    </location>
</feature>
<keyword evidence="7 9" id="KW-1015">Disulfide bond</keyword>
<evidence type="ECO:0000313" key="13">
    <source>
        <dbReference type="EMBL" id="QOV34599.1"/>
    </source>
</evidence>
<name>A0A7M2SF19_9ACTN</name>
<dbReference type="RefSeq" id="WP_194039470.1">
    <property type="nucleotide sequence ID" value="NZ_CP063373.1"/>
</dbReference>
<gene>
    <name evidence="13" type="ORF">IM697_31470</name>
</gene>
<dbReference type="PIRSF" id="PIRSF001134">
    <property type="entry name" value="Streptogrisin"/>
    <property type="match status" value="1"/>
</dbReference>
<dbReference type="SUPFAM" id="SSF50494">
    <property type="entry name" value="Trypsin-like serine proteases"/>
    <property type="match status" value="1"/>
</dbReference>
<feature type="disulfide bond" evidence="9">
    <location>
        <begin position="297"/>
        <end position="307"/>
    </location>
</feature>
<feature type="active site" description="Charge relay system" evidence="8">
    <location>
        <position position="257"/>
    </location>
</feature>
<feature type="disulfide bond" evidence="9">
    <location>
        <begin position="206"/>
        <end position="227"/>
    </location>
</feature>
<evidence type="ECO:0000256" key="8">
    <source>
        <dbReference type="PIRSR" id="PIRSR001134-1"/>
    </source>
</evidence>
<feature type="signal peptide" evidence="10">
    <location>
        <begin position="1"/>
        <end position="28"/>
    </location>
</feature>
<evidence type="ECO:0000256" key="10">
    <source>
        <dbReference type="SAM" id="SignalP"/>
    </source>
</evidence>
<evidence type="ECO:0000256" key="5">
    <source>
        <dbReference type="ARBA" id="ARBA00022825"/>
    </source>
</evidence>
<evidence type="ECO:0000313" key="14">
    <source>
        <dbReference type="Proteomes" id="UP000594205"/>
    </source>
</evidence>
<dbReference type="InterPro" id="IPR009003">
    <property type="entry name" value="Peptidase_S1_PA"/>
</dbReference>
<dbReference type="GO" id="GO:0005576">
    <property type="term" value="C:extracellular region"/>
    <property type="evidence" value="ECO:0007669"/>
    <property type="project" value="InterPro"/>
</dbReference>
<organism evidence="13 14">
    <name type="scientific">Streptomyces ferrugineus</name>
    <dbReference type="NCBI Taxonomy" id="1413221"/>
    <lineage>
        <taxon>Bacteria</taxon>
        <taxon>Bacillati</taxon>
        <taxon>Actinomycetota</taxon>
        <taxon>Actinomycetes</taxon>
        <taxon>Kitasatosporales</taxon>
        <taxon>Streptomycetaceae</taxon>
        <taxon>Streptomyces</taxon>
    </lineage>
</organism>
<dbReference type="Pfam" id="PF00089">
    <property type="entry name" value="Trypsin"/>
    <property type="match status" value="1"/>
</dbReference>
<evidence type="ECO:0000256" key="4">
    <source>
        <dbReference type="ARBA" id="ARBA00022801"/>
    </source>
</evidence>
<protein>
    <submittedName>
        <fullName evidence="13">S1 family peptidase</fullName>
    </submittedName>
</protein>
<dbReference type="Gene3D" id="2.40.10.10">
    <property type="entry name" value="Trypsin-like serine proteases"/>
    <property type="match status" value="2"/>
</dbReference>
<dbReference type="InterPro" id="IPR043504">
    <property type="entry name" value="Peptidase_S1_PA_chymotrypsin"/>
</dbReference>
<dbReference type="InterPro" id="IPR001254">
    <property type="entry name" value="Trypsin_dom"/>
</dbReference>
<dbReference type="GO" id="GO:0006508">
    <property type="term" value="P:proteolysis"/>
    <property type="evidence" value="ECO:0007669"/>
    <property type="project" value="UniProtKB-KW"/>
</dbReference>
<evidence type="ECO:0000256" key="6">
    <source>
        <dbReference type="ARBA" id="ARBA00023145"/>
    </source>
</evidence>
<keyword evidence="4" id="KW-0378">Hydrolase</keyword>
<feature type="disulfide bond" evidence="9">
    <location>
        <begin position="339"/>
        <end position="368"/>
    </location>
</feature>
<evidence type="ECO:0000259" key="11">
    <source>
        <dbReference type="Pfam" id="PF00089"/>
    </source>
</evidence>
<dbReference type="InterPro" id="IPR035070">
    <property type="entry name" value="Streptogrisin_prodomain"/>
</dbReference>
<keyword evidence="3 10" id="KW-0732">Signal</keyword>
<feature type="active site" description="Charge relay system" evidence="8">
    <location>
        <position position="345"/>
    </location>
</feature>
<sequence>MRISRKKIAALAVAVLLSPATVVSGAQAADDSAGTRYDAAMISALATSLGVSEQAAVERLDREAGQQRTLSSLERQGVATDGSFFNARGELVVNTDNAKASREVEGAGLRARTVRHGENELNKVKAALDDAALRRTPTGVSSWEVDLAADTVTVKVNDSDSASARAFLDKARSYGDAVRVLSDQPDLAPQATIKPGAEMAFNGFVCSVGYGARDSAGRQYLVTAGHCIEDLPVLSYQGTRFAQGTNSRFAMGSRSVDMGIARLDAGNTISTVVGTYGRATEPSVLGSRRAASGSTLCKSGRTTFWTCGRVNSYNVTVTYSDPNGGPNTVVTGLASSSVCTQGGDSGGAYISGNQAQGMTSGGPASQRCNGSVNAPGSSYFQPLDDALTHYGLTLNTA</sequence>
<dbReference type="Pfam" id="PF02983">
    <property type="entry name" value="Pro_Al_protease"/>
    <property type="match status" value="1"/>
</dbReference>
<dbReference type="KEGG" id="sfeu:IM697_31470"/>
<accession>A0A7M2SF19</accession>
<evidence type="ECO:0000256" key="9">
    <source>
        <dbReference type="PIRSR" id="PIRSR001134-2"/>
    </source>
</evidence>
<dbReference type="AlphaFoldDB" id="A0A7M2SF19"/>
<keyword evidence="14" id="KW-1185">Reference proteome</keyword>
<evidence type="ECO:0000259" key="12">
    <source>
        <dbReference type="Pfam" id="PF02983"/>
    </source>
</evidence>
<dbReference type="Proteomes" id="UP000594205">
    <property type="component" value="Chromosome"/>
</dbReference>
<dbReference type="EMBL" id="CP063373">
    <property type="protein sequence ID" value="QOV34599.1"/>
    <property type="molecule type" value="Genomic_DNA"/>
</dbReference>
<evidence type="ECO:0000256" key="1">
    <source>
        <dbReference type="ARBA" id="ARBA00007664"/>
    </source>
</evidence>
<evidence type="ECO:0000256" key="2">
    <source>
        <dbReference type="ARBA" id="ARBA00022670"/>
    </source>
</evidence>
<keyword evidence="5" id="KW-0720">Serine protease</keyword>
<dbReference type="InterPro" id="IPR004236">
    <property type="entry name" value="Pept_S1_alpha_lytic"/>
</dbReference>
<proteinExistence type="inferred from homology"/>
<comment type="similarity">
    <text evidence="1">Belongs to the peptidase S1 family.</text>
</comment>
<dbReference type="GO" id="GO:0004252">
    <property type="term" value="F:serine-type endopeptidase activity"/>
    <property type="evidence" value="ECO:0007669"/>
    <property type="project" value="InterPro"/>
</dbReference>
<reference evidence="13 14" key="1">
    <citation type="submission" date="2020-10" db="EMBL/GenBank/DDBJ databases">
        <title>Streptomyces ferrugineus complate genome analysis.</title>
        <authorList>
            <person name="Anwar N."/>
        </authorList>
    </citation>
    <scope>NUCLEOTIDE SEQUENCE [LARGE SCALE GENOMIC DNA]</scope>
    <source>
        <strain evidence="13 14">CCTCC AA2014009</strain>
    </source>
</reference>
<dbReference type="InterPro" id="IPR001316">
    <property type="entry name" value="Pept_S1A_streptogrisin"/>
</dbReference>
<dbReference type="PRINTS" id="PR00861">
    <property type="entry name" value="ALYTICPTASE"/>
</dbReference>
<feature type="domain" description="Peptidase S1A alpha-lytic prodomain" evidence="12">
    <location>
        <begin position="117"/>
        <end position="171"/>
    </location>
</feature>
<dbReference type="CDD" id="cd21112">
    <property type="entry name" value="alphaLP-like"/>
    <property type="match status" value="1"/>
</dbReference>
<feature type="domain" description="Peptidase S1" evidence="11">
    <location>
        <begin position="218"/>
        <end position="368"/>
    </location>
</feature>
<feature type="chain" id="PRO_5031227618" evidence="10">
    <location>
        <begin position="29"/>
        <end position="397"/>
    </location>
</feature>
<keyword evidence="6" id="KW-0865">Zymogen</keyword>
<evidence type="ECO:0000256" key="3">
    <source>
        <dbReference type="ARBA" id="ARBA00022729"/>
    </source>
</evidence>
<dbReference type="Gene3D" id="3.30.300.50">
    <property type="match status" value="1"/>
</dbReference>